<evidence type="ECO:0000313" key="2">
    <source>
        <dbReference type="Proteomes" id="UP001359559"/>
    </source>
</evidence>
<dbReference type="Proteomes" id="UP001359559">
    <property type="component" value="Unassembled WGS sequence"/>
</dbReference>
<name>A0AAN9I4U1_CLITE</name>
<gene>
    <name evidence="1" type="ORF">RJT34_32690</name>
</gene>
<evidence type="ECO:0000313" key="1">
    <source>
        <dbReference type="EMBL" id="KAK7265074.1"/>
    </source>
</evidence>
<reference evidence="1 2" key="1">
    <citation type="submission" date="2024-01" db="EMBL/GenBank/DDBJ databases">
        <title>The genomes of 5 underutilized Papilionoideae crops provide insights into root nodulation and disease resistance.</title>
        <authorList>
            <person name="Yuan L."/>
        </authorList>
    </citation>
    <scope>NUCLEOTIDE SEQUENCE [LARGE SCALE GENOMIC DNA]</scope>
    <source>
        <strain evidence="1">LY-2023</strain>
        <tissue evidence="1">Leaf</tissue>
    </source>
</reference>
<dbReference type="EMBL" id="JAYKXN010000008">
    <property type="protein sequence ID" value="KAK7265074.1"/>
    <property type="molecule type" value="Genomic_DNA"/>
</dbReference>
<keyword evidence="2" id="KW-1185">Reference proteome</keyword>
<sequence length="116" mass="13189">MRPPTSYPLSTIAYLSEHSLQGGFLGNVPAPTFFRLTAPEYVDEAVWREMEKGRIRRELEKEQIRRELEKEVRIEMELERRMRMGIPIHIPAAPDGVSSGGRMALSSILPVPSVLD</sequence>
<organism evidence="1 2">
    <name type="scientific">Clitoria ternatea</name>
    <name type="common">Butterfly pea</name>
    <dbReference type="NCBI Taxonomy" id="43366"/>
    <lineage>
        <taxon>Eukaryota</taxon>
        <taxon>Viridiplantae</taxon>
        <taxon>Streptophyta</taxon>
        <taxon>Embryophyta</taxon>
        <taxon>Tracheophyta</taxon>
        <taxon>Spermatophyta</taxon>
        <taxon>Magnoliopsida</taxon>
        <taxon>eudicotyledons</taxon>
        <taxon>Gunneridae</taxon>
        <taxon>Pentapetalae</taxon>
        <taxon>rosids</taxon>
        <taxon>fabids</taxon>
        <taxon>Fabales</taxon>
        <taxon>Fabaceae</taxon>
        <taxon>Papilionoideae</taxon>
        <taxon>50 kb inversion clade</taxon>
        <taxon>NPAAA clade</taxon>
        <taxon>indigoferoid/millettioid clade</taxon>
        <taxon>Phaseoleae</taxon>
        <taxon>Clitoria</taxon>
    </lineage>
</organism>
<protein>
    <submittedName>
        <fullName evidence="1">Uncharacterized protein</fullName>
    </submittedName>
</protein>
<comment type="caution">
    <text evidence="1">The sequence shown here is derived from an EMBL/GenBank/DDBJ whole genome shotgun (WGS) entry which is preliminary data.</text>
</comment>
<dbReference type="AlphaFoldDB" id="A0AAN9I4U1"/>
<proteinExistence type="predicted"/>
<accession>A0AAN9I4U1</accession>